<dbReference type="RefSeq" id="WP_165287152.1">
    <property type="nucleotide sequence ID" value="NZ_JBITPR010000022.1"/>
</dbReference>
<evidence type="ECO:0000256" key="1">
    <source>
        <dbReference type="SAM" id="MobiDB-lite"/>
    </source>
</evidence>
<comment type="caution">
    <text evidence="2">The sequence shown here is derived from an EMBL/GenBank/DDBJ whole genome shotgun (WGS) entry which is preliminary data.</text>
</comment>
<feature type="compositionally biased region" description="Basic and acidic residues" evidence="1">
    <location>
        <begin position="1"/>
        <end position="13"/>
    </location>
</feature>
<evidence type="ECO:0000313" key="2">
    <source>
        <dbReference type="EMBL" id="MFI7870387.1"/>
    </source>
</evidence>
<feature type="compositionally biased region" description="Basic and acidic residues" evidence="1">
    <location>
        <begin position="25"/>
        <end position="41"/>
    </location>
</feature>
<proteinExistence type="predicted"/>
<gene>
    <name evidence="2" type="ORF">AB4829_07235</name>
</gene>
<reference evidence="2 3" key="1">
    <citation type="submission" date="2024-07" db="EMBL/GenBank/DDBJ databases">
        <title>Whole genome sequencing of Prodigiosin pigment-producing Streptomyces salinarius isolated from rhizosphere soil of Arachis hypogaea.</title>
        <authorList>
            <person name="Vidhya A."/>
            <person name="Ramya S."/>
        </authorList>
    </citation>
    <scope>NUCLEOTIDE SEQUENCE [LARGE SCALE GENOMIC DNA]</scope>
    <source>
        <strain evidence="2 3">VRMG2420</strain>
    </source>
</reference>
<name>A0ABW8B7D4_9ACTN</name>
<organism evidence="2 3">
    <name type="scientific">Streptomyces salinarius</name>
    <dbReference type="NCBI Taxonomy" id="2762598"/>
    <lineage>
        <taxon>Bacteria</taxon>
        <taxon>Bacillati</taxon>
        <taxon>Actinomycetota</taxon>
        <taxon>Actinomycetes</taxon>
        <taxon>Kitasatosporales</taxon>
        <taxon>Streptomycetaceae</taxon>
        <taxon>Streptomyces</taxon>
    </lineage>
</organism>
<feature type="region of interest" description="Disordered" evidence="1">
    <location>
        <begin position="1"/>
        <end position="47"/>
    </location>
</feature>
<dbReference type="Proteomes" id="UP001614264">
    <property type="component" value="Unassembled WGS sequence"/>
</dbReference>
<evidence type="ECO:0000313" key="3">
    <source>
        <dbReference type="Proteomes" id="UP001614264"/>
    </source>
</evidence>
<protein>
    <submittedName>
        <fullName evidence="2">Uncharacterized protein</fullName>
    </submittedName>
</protein>
<dbReference type="EMBL" id="JBITPR010000022">
    <property type="protein sequence ID" value="MFI7870387.1"/>
    <property type="molecule type" value="Genomic_DNA"/>
</dbReference>
<accession>A0ABW8B7D4</accession>
<sequence length="68" mass="7725">MAAEKRRGAERVRWGRMMARSPRVRPPESARAEGWPRRPAAEGEPEVVTPLWRTAGLPRVWRAHGAGR</sequence>
<keyword evidence="3" id="KW-1185">Reference proteome</keyword>